<dbReference type="Pfam" id="PF05135">
    <property type="entry name" value="Phage_connect_1"/>
    <property type="match status" value="1"/>
</dbReference>
<dbReference type="Proteomes" id="UP000305541">
    <property type="component" value="Unassembled WGS sequence"/>
</dbReference>
<evidence type="ECO:0000313" key="2">
    <source>
        <dbReference type="Proteomes" id="UP000305541"/>
    </source>
</evidence>
<sequence length="111" mass="12509">MAVEVQTLKDSLRIDGVDDDKLLQQYLDTAENYIKNAVGEKDIKEFYQLPKVLSIYQTAVYALASAYYNNRSALGSVQAYTVDLTLDSIIAQLRGMYDTFMYQTEGSDEGN</sequence>
<dbReference type="InterPro" id="IPR006450">
    <property type="entry name" value="Phage_HK97_gp6-like"/>
</dbReference>
<proteinExistence type="predicted"/>
<dbReference type="EMBL" id="VBTH01000017">
    <property type="protein sequence ID" value="TLQ03645.1"/>
    <property type="molecule type" value="Genomic_DNA"/>
</dbReference>
<dbReference type="OrthoDB" id="2149719at2"/>
<accession>A0A5R9BSQ0</accession>
<dbReference type="AlphaFoldDB" id="A0A5R9BSQ0"/>
<evidence type="ECO:0000313" key="1">
    <source>
        <dbReference type="EMBL" id="TLQ03645.1"/>
    </source>
</evidence>
<protein>
    <submittedName>
        <fullName evidence="1">Phage gp6-like head-tail connector protein</fullName>
    </submittedName>
</protein>
<dbReference type="Gene3D" id="1.10.3230.30">
    <property type="entry name" value="Phage gp6-like head-tail connector protein"/>
    <property type="match status" value="1"/>
</dbReference>
<gene>
    <name evidence="1" type="ORF">FEZ51_08550</name>
</gene>
<dbReference type="NCBIfam" id="TIGR01560">
    <property type="entry name" value="put_DNA_pack"/>
    <property type="match status" value="1"/>
</dbReference>
<organism evidence="1 2">
    <name type="scientific">Pediococcus stilesii</name>
    <dbReference type="NCBI Taxonomy" id="331679"/>
    <lineage>
        <taxon>Bacteria</taxon>
        <taxon>Bacillati</taxon>
        <taxon>Bacillota</taxon>
        <taxon>Bacilli</taxon>
        <taxon>Lactobacillales</taxon>
        <taxon>Lactobacillaceae</taxon>
        <taxon>Pediococcus</taxon>
    </lineage>
</organism>
<name>A0A5R9BSQ0_9LACO</name>
<dbReference type="CDD" id="cd08054">
    <property type="entry name" value="gp6"/>
    <property type="match status" value="1"/>
</dbReference>
<dbReference type="InterPro" id="IPR021146">
    <property type="entry name" value="Phage_gp6-like_head-tail"/>
</dbReference>
<comment type="caution">
    <text evidence="1">The sequence shown here is derived from an EMBL/GenBank/DDBJ whole genome shotgun (WGS) entry which is preliminary data.</text>
</comment>
<reference evidence="1 2" key="1">
    <citation type="submission" date="2019-05" db="EMBL/GenBank/DDBJ databases">
        <title>The metagenome of a microbial culture collection derived from dairy environment covers the genomic content of the human microbiome.</title>
        <authorList>
            <person name="Roder T."/>
            <person name="Wuthrich D."/>
            <person name="Sattari Z."/>
            <person name="Von Ah U."/>
            <person name="Bar C."/>
            <person name="Ronchi F."/>
            <person name="Macpherson A.J."/>
            <person name="Ganal-Vonarburg S.C."/>
            <person name="Bruggmann R."/>
            <person name="Vergeres G."/>
        </authorList>
    </citation>
    <scope>NUCLEOTIDE SEQUENCE [LARGE SCALE GENOMIC DNA]</scope>
    <source>
        <strain evidence="1 2">FAM 18815</strain>
    </source>
</reference>